<keyword evidence="6" id="KW-0325">Glycoprotein</keyword>
<evidence type="ECO:0000256" key="5">
    <source>
        <dbReference type="ARBA" id="ARBA00023157"/>
    </source>
</evidence>
<dbReference type="PANTHER" id="PTHR20963">
    <property type="entry name" value="MULTIPLE INOSITOL POLYPHOSPHATE PHOSPHATASE-RELATED"/>
    <property type="match status" value="1"/>
</dbReference>
<feature type="signal peptide" evidence="18">
    <location>
        <begin position="1"/>
        <end position="23"/>
    </location>
</feature>
<dbReference type="GO" id="GO:0005576">
    <property type="term" value="C:extracellular region"/>
    <property type="evidence" value="ECO:0007669"/>
    <property type="project" value="UniProtKB-SubCell"/>
</dbReference>
<evidence type="ECO:0000256" key="7">
    <source>
        <dbReference type="ARBA" id="ARBA00041857"/>
    </source>
</evidence>
<dbReference type="PANTHER" id="PTHR20963:SF24">
    <property type="entry name" value="3-PHYTASE B"/>
    <property type="match status" value="1"/>
</dbReference>
<gene>
    <name evidence="19" type="ORF">SCHPADRAFT_896594</name>
</gene>
<comment type="catalytic activity">
    <reaction evidence="10">
        <text>1D-myo-inositol 1,2-bisphosphate + H2O = 1D-myo-inositol 2-phosphate + phosphate</text>
        <dbReference type="Rhea" id="RHEA:77135"/>
        <dbReference type="ChEBI" id="CHEBI:15377"/>
        <dbReference type="ChEBI" id="CHEBI:43474"/>
        <dbReference type="ChEBI" id="CHEBI:84142"/>
        <dbReference type="ChEBI" id="CHEBI:195539"/>
    </reaction>
    <physiologicalReaction direction="left-to-right" evidence="10">
        <dbReference type="Rhea" id="RHEA:77136"/>
    </physiologicalReaction>
</comment>
<feature type="chain" id="PRO_5005201406" description="Phytase A" evidence="18">
    <location>
        <begin position="24"/>
        <end position="439"/>
    </location>
</feature>
<evidence type="ECO:0000256" key="18">
    <source>
        <dbReference type="SAM" id="SignalP"/>
    </source>
</evidence>
<comment type="catalytic activity">
    <reaction evidence="11">
        <text>1D-myo-inositol 1,2,6-trisphosphate + H2O = 1D-myo-inositol 1,2-bisphosphate + phosphate</text>
        <dbReference type="Rhea" id="RHEA:77131"/>
        <dbReference type="ChEBI" id="CHEBI:15377"/>
        <dbReference type="ChEBI" id="CHEBI:43474"/>
        <dbReference type="ChEBI" id="CHEBI:195537"/>
        <dbReference type="ChEBI" id="CHEBI:195539"/>
    </reaction>
    <physiologicalReaction direction="left-to-right" evidence="11">
        <dbReference type="Rhea" id="RHEA:77132"/>
    </physiologicalReaction>
</comment>
<evidence type="ECO:0000256" key="1">
    <source>
        <dbReference type="ARBA" id="ARBA00004613"/>
    </source>
</evidence>
<evidence type="ECO:0000256" key="11">
    <source>
        <dbReference type="ARBA" id="ARBA00043721"/>
    </source>
</evidence>
<dbReference type="InterPro" id="IPR033379">
    <property type="entry name" value="Acid_Pase_AS"/>
</dbReference>
<dbReference type="STRING" id="27342.A0A0H2QZT9"/>
<keyword evidence="20" id="KW-1185">Reference proteome</keyword>
<dbReference type="FunCoup" id="A0A0H2QZT9">
    <property type="interactions" value="204"/>
</dbReference>
<dbReference type="InterPro" id="IPR000560">
    <property type="entry name" value="His_Pase_clade-2"/>
</dbReference>
<evidence type="ECO:0000313" key="20">
    <source>
        <dbReference type="Proteomes" id="UP000053477"/>
    </source>
</evidence>
<dbReference type="Pfam" id="PF00328">
    <property type="entry name" value="His_Phos_2"/>
    <property type="match status" value="1"/>
</dbReference>
<dbReference type="PROSITE" id="PS00778">
    <property type="entry name" value="HIS_ACID_PHOSPHAT_2"/>
    <property type="match status" value="1"/>
</dbReference>
<evidence type="ECO:0000256" key="3">
    <source>
        <dbReference type="ARBA" id="ARBA00022525"/>
    </source>
</evidence>
<dbReference type="GO" id="GO:0016158">
    <property type="term" value="F:inositol hexakisphosphate 3-phosphatase activity"/>
    <property type="evidence" value="ECO:0007669"/>
    <property type="project" value="UniProtKB-EC"/>
</dbReference>
<dbReference type="GO" id="GO:0003993">
    <property type="term" value="F:acid phosphatase activity"/>
    <property type="evidence" value="ECO:0007669"/>
    <property type="project" value="TreeGrafter"/>
</dbReference>
<dbReference type="EMBL" id="KQ086379">
    <property type="protein sequence ID" value="KLO05030.1"/>
    <property type="molecule type" value="Genomic_DNA"/>
</dbReference>
<keyword evidence="3" id="KW-0964">Secreted</keyword>
<name>A0A0H2QZT9_9AGAM</name>
<dbReference type="InterPro" id="IPR029033">
    <property type="entry name" value="His_PPase_superfam"/>
</dbReference>
<sequence length="439" mass="48328">MYAGFFALLLFGSFFDSPKATFAASVTFKPTTPSLGVPENIQHLWANFAPYFAAAEYPAPPPGCVINQVERHGARFPTASNGAQIQSTVQKLQAVRDFKVPRLEFLRNFTYDLGHDDLVPFGAAQSFDAGQLHFVRYSELISPNKLPFVRSTSAQRVVDSATNWTAGFSFASQNRFTPVLSVVLSESANDTLDDSSCPDAGSGDEQTNVWQAIYTAPLHAFFEQAAPGANLTDTDISNLIALCPFETVAKEKPSQFCDLFNQTTFEGFEYFEDLGKFYGNGYGQELGPVQGVGYVNELIARLTNSPVQDATQTNRTLDSSPQTFPLDRTIYADFSHDNQMISIYSAMGLFRPAQPLSTTTPDPRRTWLASKLVPFSAKLVTERLECDRKQFVRILVDDSLQPLELCGGDKNGLCELDAFVQSQGFARSNGGGLFQRCFA</sequence>
<evidence type="ECO:0000256" key="13">
    <source>
        <dbReference type="ARBA" id="ARBA00043788"/>
    </source>
</evidence>
<evidence type="ECO:0000256" key="6">
    <source>
        <dbReference type="ARBA" id="ARBA00023180"/>
    </source>
</evidence>
<feature type="active site" description="Nucleophile" evidence="16">
    <location>
        <position position="72"/>
    </location>
</feature>
<dbReference type="AlphaFoldDB" id="A0A0H2QZT9"/>
<protein>
    <recommendedName>
        <fullName evidence="14">Phytase A</fullName>
    </recommendedName>
    <alternativeName>
        <fullName evidence="15">Histidine acid phosphatase phyA</fullName>
    </alternativeName>
    <alternativeName>
        <fullName evidence="8">Myo-inositol hexakisphosphate phosphohydrolase A</fullName>
    </alternativeName>
    <alternativeName>
        <fullName evidence="7">Myo-inositol-hexaphosphate 3-phosphohydrolase A</fullName>
    </alternativeName>
</protein>
<dbReference type="OrthoDB" id="6509975at2759"/>
<feature type="disulfide bond" evidence="17">
    <location>
        <begin position="64"/>
        <end position="386"/>
    </location>
</feature>
<evidence type="ECO:0000256" key="4">
    <source>
        <dbReference type="ARBA" id="ARBA00022801"/>
    </source>
</evidence>
<keyword evidence="18" id="KW-0732">Signal</keyword>
<dbReference type="Proteomes" id="UP000053477">
    <property type="component" value="Unassembled WGS sequence"/>
</dbReference>
<feature type="active site" description="Proton donor" evidence="16">
    <location>
        <position position="337"/>
    </location>
</feature>
<evidence type="ECO:0000256" key="16">
    <source>
        <dbReference type="PIRSR" id="PIRSR000894-1"/>
    </source>
</evidence>
<accession>A0A0H2QZT9</accession>
<dbReference type="PIRSF" id="PIRSF000894">
    <property type="entry name" value="Acid_phosphatase"/>
    <property type="match status" value="1"/>
</dbReference>
<organism evidence="19 20">
    <name type="scientific">Schizopora paradoxa</name>
    <dbReference type="NCBI Taxonomy" id="27342"/>
    <lineage>
        <taxon>Eukaryota</taxon>
        <taxon>Fungi</taxon>
        <taxon>Dikarya</taxon>
        <taxon>Basidiomycota</taxon>
        <taxon>Agaricomycotina</taxon>
        <taxon>Agaricomycetes</taxon>
        <taxon>Hymenochaetales</taxon>
        <taxon>Schizoporaceae</taxon>
        <taxon>Schizopora</taxon>
    </lineage>
</organism>
<evidence type="ECO:0000256" key="2">
    <source>
        <dbReference type="ARBA" id="ARBA00011245"/>
    </source>
</evidence>
<dbReference type="Gene3D" id="3.40.50.1240">
    <property type="entry name" value="Phosphoglycerate mutase-like"/>
    <property type="match status" value="1"/>
</dbReference>
<comment type="catalytic activity">
    <reaction evidence="13">
        <text>1D-myo-inositol hexakisphosphate + H2O = 1D-myo-inositol 1,2,4,5,6-pentakisphosphate + phosphate</text>
        <dbReference type="Rhea" id="RHEA:16989"/>
        <dbReference type="ChEBI" id="CHEBI:15377"/>
        <dbReference type="ChEBI" id="CHEBI:43474"/>
        <dbReference type="ChEBI" id="CHEBI:57798"/>
        <dbReference type="ChEBI" id="CHEBI:58130"/>
        <dbReference type="EC" id="3.1.3.8"/>
    </reaction>
    <physiologicalReaction direction="left-to-right" evidence="13">
        <dbReference type="Rhea" id="RHEA:16990"/>
    </physiologicalReaction>
</comment>
<comment type="catalytic activity">
    <reaction evidence="9">
        <text>1D-myo-inositol 1,2,5,6-tetrakisphosphate + H2O = 1D-myo-inositol 1,2,6-trisphosphate + phosphate</text>
        <dbReference type="Rhea" id="RHEA:77119"/>
        <dbReference type="ChEBI" id="CHEBI:15377"/>
        <dbReference type="ChEBI" id="CHEBI:43474"/>
        <dbReference type="ChEBI" id="CHEBI:195535"/>
        <dbReference type="ChEBI" id="CHEBI:195537"/>
    </reaction>
    <physiologicalReaction direction="left-to-right" evidence="9">
        <dbReference type="Rhea" id="RHEA:77120"/>
    </physiologicalReaction>
</comment>
<feature type="disulfide bond" evidence="17">
    <location>
        <begin position="406"/>
        <end position="414"/>
    </location>
</feature>
<evidence type="ECO:0000313" key="19">
    <source>
        <dbReference type="EMBL" id="KLO05030.1"/>
    </source>
</evidence>
<evidence type="ECO:0000256" key="8">
    <source>
        <dbReference type="ARBA" id="ARBA00042300"/>
    </source>
</evidence>
<comment type="subunit">
    <text evidence="2">Monomer.</text>
</comment>
<keyword evidence="5 17" id="KW-1015">Disulfide bond</keyword>
<evidence type="ECO:0000256" key="10">
    <source>
        <dbReference type="ARBA" id="ARBA00043675"/>
    </source>
</evidence>
<evidence type="ECO:0000256" key="9">
    <source>
        <dbReference type="ARBA" id="ARBA00043670"/>
    </source>
</evidence>
<proteinExistence type="predicted"/>
<reference evidence="19 20" key="1">
    <citation type="submission" date="2015-04" db="EMBL/GenBank/DDBJ databases">
        <title>Complete genome sequence of Schizopora paradoxa KUC8140, a cosmopolitan wood degrader in East Asia.</title>
        <authorList>
            <consortium name="DOE Joint Genome Institute"/>
            <person name="Min B."/>
            <person name="Park H."/>
            <person name="Jang Y."/>
            <person name="Kim J.-J."/>
            <person name="Kim K.H."/>
            <person name="Pangilinan J."/>
            <person name="Lipzen A."/>
            <person name="Riley R."/>
            <person name="Grigoriev I.V."/>
            <person name="Spatafora J.W."/>
            <person name="Choi I.-G."/>
        </authorList>
    </citation>
    <scope>NUCLEOTIDE SEQUENCE [LARGE SCALE GENOMIC DNA]</scope>
    <source>
        <strain evidence="19 20">KUC8140</strain>
    </source>
</reference>
<dbReference type="CDD" id="cd07061">
    <property type="entry name" value="HP_HAP_like"/>
    <property type="match status" value="1"/>
</dbReference>
<evidence type="ECO:0000256" key="12">
    <source>
        <dbReference type="ARBA" id="ARBA00043748"/>
    </source>
</evidence>
<comment type="subcellular location">
    <subcellularLocation>
        <location evidence="1">Secreted</location>
    </subcellularLocation>
</comment>
<evidence type="ECO:0000256" key="14">
    <source>
        <dbReference type="ARBA" id="ARBA00044106"/>
    </source>
</evidence>
<dbReference type="InParanoid" id="A0A0H2QZT9"/>
<evidence type="ECO:0000256" key="17">
    <source>
        <dbReference type="PIRSR" id="PIRSR000894-2"/>
    </source>
</evidence>
<keyword evidence="4" id="KW-0378">Hydrolase</keyword>
<evidence type="ECO:0000256" key="15">
    <source>
        <dbReference type="ARBA" id="ARBA00044262"/>
    </source>
</evidence>
<dbReference type="SUPFAM" id="SSF53254">
    <property type="entry name" value="Phosphoglycerate mutase-like"/>
    <property type="match status" value="1"/>
</dbReference>
<dbReference type="InterPro" id="IPR016274">
    <property type="entry name" value="Histidine_acid_Pase_euk"/>
</dbReference>
<comment type="catalytic activity">
    <reaction evidence="12">
        <text>1D-myo-inositol 1,2,4,5,6-pentakisphosphate + H2O = 1D-myo-inositol 1,2,5,6-tetrakisphosphate + phosphate</text>
        <dbReference type="Rhea" id="RHEA:77115"/>
        <dbReference type="ChEBI" id="CHEBI:15377"/>
        <dbReference type="ChEBI" id="CHEBI:43474"/>
        <dbReference type="ChEBI" id="CHEBI:57798"/>
        <dbReference type="ChEBI" id="CHEBI:195535"/>
    </reaction>
    <physiologicalReaction direction="left-to-right" evidence="12">
        <dbReference type="Rhea" id="RHEA:77116"/>
    </physiologicalReaction>
</comment>
<feature type="disulfide bond" evidence="17">
    <location>
        <begin position="243"/>
        <end position="257"/>
    </location>
</feature>